<dbReference type="AlphaFoldDB" id="R9ULT5"/>
<name>R9ULT5_9BACL</name>
<gene>
    <name evidence="1" type="ORF">B2K_40275</name>
</gene>
<dbReference type="KEGG" id="pmw:B2K_40275"/>
<dbReference type="EMBL" id="CP003422">
    <property type="protein sequence ID" value="AGN70809.1"/>
    <property type="molecule type" value="Genomic_DNA"/>
</dbReference>
<accession>R9ULT5</accession>
<proteinExistence type="predicted"/>
<reference evidence="1 2" key="1">
    <citation type="submission" date="2013-06" db="EMBL/GenBank/DDBJ databases">
        <title>Complete genome sequence of Paenibacillus mucilaginosus K02.</title>
        <authorList>
            <person name="Xiao B."/>
            <person name="Sun L."/>
            <person name="Xiao L."/>
            <person name="Lian B."/>
        </authorList>
    </citation>
    <scope>NUCLEOTIDE SEQUENCE [LARGE SCALE GENOMIC DNA]</scope>
    <source>
        <strain evidence="1 2">K02</strain>
    </source>
</reference>
<sequence>MAKKALNELEIGTVKEQGEEAGMGGARTVKEQE</sequence>
<evidence type="ECO:0000313" key="2">
    <source>
        <dbReference type="Proteomes" id="UP000007392"/>
    </source>
</evidence>
<protein>
    <submittedName>
        <fullName evidence="1">Uncharacterized protein</fullName>
    </submittedName>
</protein>
<dbReference type="HOGENOM" id="CLU_3383009_0_0_9"/>
<organism evidence="1 2">
    <name type="scientific">Paenibacillus mucilaginosus K02</name>
    <dbReference type="NCBI Taxonomy" id="997761"/>
    <lineage>
        <taxon>Bacteria</taxon>
        <taxon>Bacillati</taxon>
        <taxon>Bacillota</taxon>
        <taxon>Bacilli</taxon>
        <taxon>Bacillales</taxon>
        <taxon>Paenibacillaceae</taxon>
        <taxon>Paenibacillus</taxon>
    </lineage>
</organism>
<evidence type="ECO:0000313" key="1">
    <source>
        <dbReference type="EMBL" id="AGN70809.1"/>
    </source>
</evidence>
<dbReference type="Proteomes" id="UP000007392">
    <property type="component" value="Chromosome"/>
</dbReference>